<dbReference type="GO" id="GO:0080120">
    <property type="term" value="P:CAAX-box protein maturation"/>
    <property type="evidence" value="ECO:0007669"/>
    <property type="project" value="UniProtKB-ARBA"/>
</dbReference>
<dbReference type="Pfam" id="PF02517">
    <property type="entry name" value="Rce1-like"/>
    <property type="match status" value="1"/>
</dbReference>
<keyword evidence="3" id="KW-0378">Hydrolase</keyword>
<evidence type="ECO:0000256" key="1">
    <source>
        <dbReference type="SAM" id="Phobius"/>
    </source>
</evidence>
<sequence length="264" mass="29259">MRRWVLAGGVLVYVVAVVVLVATGNTEVRYTGDSDATQPMWLRWIPAAVGILLIRLTPPQLERQPGGVPDRRQAWILTGLAIAFAVLLKVFGLFEVWKLLLLLLVPLAVFRWLGGKPTAQWPTATRWAPALPVAAWLLLTYVGPLAQESSRPDLAALELVVTMLVVFLINSVLEEVFYRRWLQTRWEQLLGPWPAIVIASLLWAAWHVGIQGSGELGVDLAGAVVNQGVFGLFLGYLWSRYRRMWPVITVHGAVNAMGILVSLV</sequence>
<accession>A0A7W9J5V7</accession>
<feature type="transmembrane region" description="Helical" evidence="1">
    <location>
        <begin position="74"/>
        <end position="91"/>
    </location>
</feature>
<evidence type="ECO:0000259" key="2">
    <source>
        <dbReference type="Pfam" id="PF02517"/>
    </source>
</evidence>
<feature type="transmembrane region" description="Helical" evidence="1">
    <location>
        <begin position="40"/>
        <end position="58"/>
    </location>
</feature>
<feature type="domain" description="CAAX prenyl protease 2/Lysostaphin resistance protein A-like" evidence="2">
    <location>
        <begin position="158"/>
        <end position="257"/>
    </location>
</feature>
<organism evidence="3 4">
    <name type="scientific">Kribbella italica</name>
    <dbReference type="NCBI Taxonomy" id="1540520"/>
    <lineage>
        <taxon>Bacteria</taxon>
        <taxon>Bacillati</taxon>
        <taxon>Actinomycetota</taxon>
        <taxon>Actinomycetes</taxon>
        <taxon>Propionibacteriales</taxon>
        <taxon>Kribbellaceae</taxon>
        <taxon>Kribbella</taxon>
    </lineage>
</organism>
<feature type="transmembrane region" description="Helical" evidence="1">
    <location>
        <begin position="220"/>
        <end position="238"/>
    </location>
</feature>
<dbReference type="GO" id="GO:0006508">
    <property type="term" value="P:proteolysis"/>
    <property type="evidence" value="ECO:0007669"/>
    <property type="project" value="UniProtKB-KW"/>
</dbReference>
<keyword evidence="1" id="KW-0812">Transmembrane</keyword>
<keyword evidence="4" id="KW-1185">Reference proteome</keyword>
<proteinExistence type="predicted"/>
<keyword evidence="1" id="KW-0472">Membrane</keyword>
<keyword evidence="3" id="KW-0645">Protease</keyword>
<reference evidence="3 4" key="1">
    <citation type="submission" date="2020-08" db="EMBL/GenBank/DDBJ databases">
        <title>Sequencing the genomes of 1000 actinobacteria strains.</title>
        <authorList>
            <person name="Klenk H.-P."/>
        </authorList>
    </citation>
    <scope>NUCLEOTIDE SEQUENCE [LARGE SCALE GENOMIC DNA]</scope>
    <source>
        <strain evidence="3 4">DSM 28967</strain>
    </source>
</reference>
<protein>
    <submittedName>
        <fullName evidence="3">Membrane protease YdiL (CAAX protease family)</fullName>
    </submittedName>
</protein>
<name>A0A7W9J5V7_9ACTN</name>
<dbReference type="GO" id="GO:0004175">
    <property type="term" value="F:endopeptidase activity"/>
    <property type="evidence" value="ECO:0007669"/>
    <property type="project" value="UniProtKB-ARBA"/>
</dbReference>
<feature type="transmembrane region" description="Helical" evidence="1">
    <location>
        <begin position="155"/>
        <end position="177"/>
    </location>
</feature>
<evidence type="ECO:0000313" key="4">
    <source>
        <dbReference type="Proteomes" id="UP000549971"/>
    </source>
</evidence>
<evidence type="ECO:0000313" key="3">
    <source>
        <dbReference type="EMBL" id="MBB5836149.1"/>
    </source>
</evidence>
<dbReference type="AlphaFoldDB" id="A0A7W9J5V7"/>
<dbReference type="RefSeq" id="WP_184795703.1">
    <property type="nucleotide sequence ID" value="NZ_JACHMY010000001.1"/>
</dbReference>
<gene>
    <name evidence="3" type="ORF">HDA39_002883</name>
</gene>
<dbReference type="Proteomes" id="UP000549971">
    <property type="component" value="Unassembled WGS sequence"/>
</dbReference>
<feature type="transmembrane region" description="Helical" evidence="1">
    <location>
        <begin position="189"/>
        <end position="208"/>
    </location>
</feature>
<keyword evidence="1" id="KW-1133">Transmembrane helix</keyword>
<comment type="caution">
    <text evidence="3">The sequence shown here is derived from an EMBL/GenBank/DDBJ whole genome shotgun (WGS) entry which is preliminary data.</text>
</comment>
<dbReference type="EMBL" id="JACHMY010000001">
    <property type="protein sequence ID" value="MBB5836149.1"/>
    <property type="molecule type" value="Genomic_DNA"/>
</dbReference>
<dbReference type="InterPro" id="IPR003675">
    <property type="entry name" value="Rce1/LyrA-like_dom"/>
</dbReference>